<evidence type="ECO:0000259" key="3">
    <source>
        <dbReference type="Pfam" id="PF13309"/>
    </source>
</evidence>
<reference evidence="4 5" key="1">
    <citation type="submission" date="2019-08" db="EMBL/GenBank/DDBJ databases">
        <authorList>
            <person name="Peeters C."/>
        </authorList>
    </citation>
    <scope>NUCLEOTIDE SEQUENCE [LARGE SCALE GENOMIC DNA]</scope>
    <source>
        <strain evidence="4 5">LMG 31109</strain>
    </source>
</reference>
<protein>
    <submittedName>
        <fullName evidence="4">DNA-binding protein</fullName>
    </submittedName>
</protein>
<keyword evidence="5" id="KW-1185">Reference proteome</keyword>
<evidence type="ECO:0000259" key="2">
    <source>
        <dbReference type="Pfam" id="PF08348"/>
    </source>
</evidence>
<dbReference type="Pfam" id="PF13309">
    <property type="entry name" value="HTH_22"/>
    <property type="match status" value="1"/>
</dbReference>
<feature type="domain" description="Transcriptional regulator DauR-like HTH" evidence="3">
    <location>
        <begin position="177"/>
        <end position="235"/>
    </location>
</feature>
<evidence type="ECO:0000256" key="1">
    <source>
        <dbReference type="SAM" id="MobiDB-lite"/>
    </source>
</evidence>
<dbReference type="InterPro" id="IPR013559">
    <property type="entry name" value="YheO"/>
</dbReference>
<dbReference type="Pfam" id="PF08348">
    <property type="entry name" value="PAS_6"/>
    <property type="match status" value="1"/>
</dbReference>
<gene>
    <name evidence="4" type="ORF">PNO31109_00239</name>
</gene>
<evidence type="ECO:0000313" key="5">
    <source>
        <dbReference type="Proteomes" id="UP000367825"/>
    </source>
</evidence>
<dbReference type="RefSeq" id="WP_150553809.1">
    <property type="nucleotide sequence ID" value="NZ_CABPSC010000001.1"/>
</dbReference>
<dbReference type="GO" id="GO:0003677">
    <property type="term" value="F:DNA binding"/>
    <property type="evidence" value="ECO:0007669"/>
    <property type="project" value="UniProtKB-KW"/>
</dbReference>
<accession>A0A5E4RMV2</accession>
<dbReference type="AlphaFoldDB" id="A0A5E4RMV2"/>
<dbReference type="Proteomes" id="UP000367825">
    <property type="component" value="Unassembled WGS sequence"/>
</dbReference>
<dbReference type="EMBL" id="CABPSC010000001">
    <property type="protein sequence ID" value="VVD63864.1"/>
    <property type="molecule type" value="Genomic_DNA"/>
</dbReference>
<feature type="region of interest" description="Disordered" evidence="1">
    <location>
        <begin position="1"/>
        <end position="25"/>
    </location>
</feature>
<dbReference type="PANTHER" id="PTHR35568:SF1">
    <property type="entry name" value="TRANSCRIPTIONAL REGULATOR DAUR"/>
    <property type="match status" value="1"/>
</dbReference>
<keyword evidence="4" id="KW-0238">DNA-binding</keyword>
<sequence length="242" mass="25454">MTSTRSAKPPQAVGPAATRTASGVSATRPLEENALLLREGRKIVEALGATFAPLVEVVLHDLTDPDHAIVAIANNLSGRQPGDAVTEMGLARIADPAFPEVIANYANRFPDGRPAKSTSIGLKNSAGEYVAAICLNMDVSMLAAAAASVQQLVNVANAAPAPVRETLAPRRLDDIAPLITEFAARHNTTPPGLTLAQRRDVIRVLEARGLLDLRQAHAEVARTLGVARSTVYTYLSDPKGSS</sequence>
<dbReference type="InterPro" id="IPR039446">
    <property type="entry name" value="DauR-like"/>
</dbReference>
<dbReference type="OrthoDB" id="9796595at2"/>
<evidence type="ECO:0000313" key="4">
    <source>
        <dbReference type="EMBL" id="VVD63864.1"/>
    </source>
</evidence>
<dbReference type="InterPro" id="IPR039445">
    <property type="entry name" value="DauR-like_HTH"/>
</dbReference>
<name>A0A5E4RMV2_9BURK</name>
<feature type="domain" description="YheO-like" evidence="2">
    <location>
        <begin position="39"/>
        <end position="145"/>
    </location>
</feature>
<dbReference type="PANTHER" id="PTHR35568">
    <property type="entry name" value="TRANSCRIPTIONAL REGULATOR DAUR"/>
    <property type="match status" value="1"/>
</dbReference>
<proteinExistence type="predicted"/>
<organism evidence="4 5">
    <name type="scientific">Pandoraea nosoerga</name>
    <dbReference type="NCBI Taxonomy" id="2508296"/>
    <lineage>
        <taxon>Bacteria</taxon>
        <taxon>Pseudomonadati</taxon>
        <taxon>Pseudomonadota</taxon>
        <taxon>Betaproteobacteria</taxon>
        <taxon>Burkholderiales</taxon>
        <taxon>Burkholderiaceae</taxon>
        <taxon>Pandoraea</taxon>
    </lineage>
</organism>